<evidence type="ECO:0000259" key="1">
    <source>
        <dbReference type="Pfam" id="PF01593"/>
    </source>
</evidence>
<comment type="caution">
    <text evidence="2">The sequence shown here is derived from an EMBL/GenBank/DDBJ whole genome shotgun (WGS) entry which is preliminary data.</text>
</comment>
<dbReference type="EMBL" id="JAVIJP010000060">
    <property type="protein sequence ID" value="KAL3622451.1"/>
    <property type="molecule type" value="Genomic_DNA"/>
</dbReference>
<sequence length="124" mass="13641">MKTPKNKMMKAFSDEKLKSKNLLGNTKINPTTQTVSSIINLPLSQTQFRPLHPYSSVPGSEPCRPLQKSQINGSYLAGYYTKQKYLASMEGAVFSGKLCAQAIVKDSEQLAGREEKMLAEAIVA</sequence>
<keyword evidence="3" id="KW-1185">Reference proteome</keyword>
<feature type="domain" description="Amine oxidase" evidence="1">
    <location>
        <begin position="54"/>
        <end position="103"/>
    </location>
</feature>
<dbReference type="Pfam" id="PF01593">
    <property type="entry name" value="Amino_oxidase"/>
    <property type="match status" value="1"/>
</dbReference>
<dbReference type="InterPro" id="IPR036188">
    <property type="entry name" value="FAD/NAD-bd_sf"/>
</dbReference>
<protein>
    <recommendedName>
        <fullName evidence="1">Amine oxidase domain-containing protein</fullName>
    </recommendedName>
</protein>
<gene>
    <name evidence="2" type="ORF">CASFOL_033862</name>
</gene>
<dbReference type="Proteomes" id="UP001632038">
    <property type="component" value="Unassembled WGS sequence"/>
</dbReference>
<organism evidence="2 3">
    <name type="scientific">Castilleja foliolosa</name>
    <dbReference type="NCBI Taxonomy" id="1961234"/>
    <lineage>
        <taxon>Eukaryota</taxon>
        <taxon>Viridiplantae</taxon>
        <taxon>Streptophyta</taxon>
        <taxon>Embryophyta</taxon>
        <taxon>Tracheophyta</taxon>
        <taxon>Spermatophyta</taxon>
        <taxon>Magnoliopsida</taxon>
        <taxon>eudicotyledons</taxon>
        <taxon>Gunneridae</taxon>
        <taxon>Pentapetalae</taxon>
        <taxon>asterids</taxon>
        <taxon>lamiids</taxon>
        <taxon>Lamiales</taxon>
        <taxon>Orobanchaceae</taxon>
        <taxon>Pedicularideae</taxon>
        <taxon>Castillejinae</taxon>
        <taxon>Castilleja</taxon>
    </lineage>
</organism>
<accession>A0ABD3BZU6</accession>
<dbReference type="AlphaFoldDB" id="A0ABD3BZU6"/>
<evidence type="ECO:0000313" key="2">
    <source>
        <dbReference type="EMBL" id="KAL3622451.1"/>
    </source>
</evidence>
<dbReference type="InterPro" id="IPR002937">
    <property type="entry name" value="Amino_oxidase"/>
</dbReference>
<name>A0ABD3BZU6_9LAMI</name>
<proteinExistence type="predicted"/>
<dbReference type="SUPFAM" id="SSF51905">
    <property type="entry name" value="FAD/NAD(P)-binding domain"/>
    <property type="match status" value="1"/>
</dbReference>
<evidence type="ECO:0000313" key="3">
    <source>
        <dbReference type="Proteomes" id="UP001632038"/>
    </source>
</evidence>
<reference evidence="3" key="1">
    <citation type="journal article" date="2024" name="IScience">
        <title>Strigolactones Initiate the Formation of Haustorium-like Structures in Castilleja.</title>
        <authorList>
            <person name="Buerger M."/>
            <person name="Peterson D."/>
            <person name="Chory J."/>
        </authorList>
    </citation>
    <scope>NUCLEOTIDE SEQUENCE [LARGE SCALE GENOMIC DNA]</scope>
</reference>